<dbReference type="InterPro" id="IPR000219">
    <property type="entry name" value="DH_dom"/>
</dbReference>
<dbReference type="CDD" id="cd00160">
    <property type="entry name" value="RhoGEF"/>
    <property type="match status" value="1"/>
</dbReference>
<feature type="compositionally biased region" description="Low complexity" evidence="1">
    <location>
        <begin position="194"/>
        <end position="228"/>
    </location>
</feature>
<feature type="domain" description="DH" evidence="2">
    <location>
        <begin position="355"/>
        <end position="605"/>
    </location>
</feature>
<feature type="compositionally biased region" description="Polar residues" evidence="1">
    <location>
        <begin position="1292"/>
        <end position="1305"/>
    </location>
</feature>
<evidence type="ECO:0000313" key="3">
    <source>
        <dbReference type="EMBL" id="RUS27337.1"/>
    </source>
</evidence>
<dbReference type="InterPro" id="IPR051092">
    <property type="entry name" value="FYVE_RhoGEF_PH"/>
</dbReference>
<feature type="compositionally biased region" description="Low complexity" evidence="1">
    <location>
        <begin position="1248"/>
        <end position="1291"/>
    </location>
</feature>
<keyword evidence="4" id="KW-1185">Reference proteome</keyword>
<feature type="region of interest" description="Disordered" evidence="1">
    <location>
        <begin position="119"/>
        <end position="145"/>
    </location>
</feature>
<feature type="region of interest" description="Disordered" evidence="1">
    <location>
        <begin position="927"/>
        <end position="951"/>
    </location>
</feature>
<dbReference type="GO" id="GO:0005085">
    <property type="term" value="F:guanyl-nucleotide exchange factor activity"/>
    <property type="evidence" value="ECO:0007669"/>
    <property type="project" value="InterPro"/>
</dbReference>
<dbReference type="Proteomes" id="UP000274822">
    <property type="component" value="Unassembled WGS sequence"/>
</dbReference>
<protein>
    <recommendedName>
        <fullName evidence="2">DH domain-containing protein</fullName>
    </recommendedName>
</protein>
<proteinExistence type="predicted"/>
<evidence type="ECO:0000259" key="2">
    <source>
        <dbReference type="PROSITE" id="PS50010"/>
    </source>
</evidence>
<dbReference type="PROSITE" id="PS50010">
    <property type="entry name" value="DH_2"/>
    <property type="match status" value="1"/>
</dbReference>
<organism evidence="3 4">
    <name type="scientific">Jimgerdemannia flammicorona</name>
    <dbReference type="NCBI Taxonomy" id="994334"/>
    <lineage>
        <taxon>Eukaryota</taxon>
        <taxon>Fungi</taxon>
        <taxon>Fungi incertae sedis</taxon>
        <taxon>Mucoromycota</taxon>
        <taxon>Mucoromycotina</taxon>
        <taxon>Endogonomycetes</taxon>
        <taxon>Endogonales</taxon>
        <taxon>Endogonaceae</taxon>
        <taxon>Jimgerdemannia</taxon>
    </lineage>
</organism>
<dbReference type="InterPro" id="IPR035899">
    <property type="entry name" value="DBL_dom_sf"/>
</dbReference>
<feature type="non-terminal residue" evidence="3">
    <location>
        <position position="1"/>
    </location>
</feature>
<evidence type="ECO:0000256" key="1">
    <source>
        <dbReference type="SAM" id="MobiDB-lite"/>
    </source>
</evidence>
<feature type="region of interest" description="Disordered" evidence="1">
    <location>
        <begin position="825"/>
        <end position="868"/>
    </location>
</feature>
<comment type="caution">
    <text evidence="3">The sequence shown here is derived from an EMBL/GenBank/DDBJ whole genome shotgun (WGS) entry which is preliminary data.</text>
</comment>
<dbReference type="EMBL" id="RBNJ01008595">
    <property type="protein sequence ID" value="RUS27337.1"/>
    <property type="molecule type" value="Genomic_DNA"/>
</dbReference>
<feature type="region of interest" description="Disordered" evidence="1">
    <location>
        <begin position="176"/>
        <end position="235"/>
    </location>
</feature>
<dbReference type="Pfam" id="PF00621">
    <property type="entry name" value="RhoGEF"/>
    <property type="match status" value="2"/>
</dbReference>
<feature type="compositionally biased region" description="Polar residues" evidence="1">
    <location>
        <begin position="853"/>
        <end position="862"/>
    </location>
</feature>
<dbReference type="SUPFAM" id="SSF48065">
    <property type="entry name" value="DBL homology domain (DH-domain)"/>
    <property type="match status" value="1"/>
</dbReference>
<dbReference type="SMART" id="SM00325">
    <property type="entry name" value="RhoGEF"/>
    <property type="match status" value="1"/>
</dbReference>
<gene>
    <name evidence="3" type="ORF">BC938DRAFT_483388</name>
</gene>
<accession>A0A433QC28</accession>
<reference evidence="3 4" key="1">
    <citation type="journal article" date="2018" name="New Phytol.">
        <title>Phylogenomics of Endogonaceae and evolution of mycorrhizas within Mucoromycota.</title>
        <authorList>
            <person name="Chang Y."/>
            <person name="Desiro A."/>
            <person name="Na H."/>
            <person name="Sandor L."/>
            <person name="Lipzen A."/>
            <person name="Clum A."/>
            <person name="Barry K."/>
            <person name="Grigoriev I.V."/>
            <person name="Martin F.M."/>
            <person name="Stajich J.E."/>
            <person name="Smith M.E."/>
            <person name="Bonito G."/>
            <person name="Spatafora J.W."/>
        </authorList>
    </citation>
    <scope>NUCLEOTIDE SEQUENCE [LARGE SCALE GENOMIC DNA]</scope>
    <source>
        <strain evidence="3 4">AD002</strain>
    </source>
</reference>
<feature type="compositionally biased region" description="Basic residues" evidence="1">
    <location>
        <begin position="53"/>
        <end position="64"/>
    </location>
</feature>
<feature type="region of interest" description="Disordered" evidence="1">
    <location>
        <begin position="1168"/>
        <end position="1214"/>
    </location>
</feature>
<evidence type="ECO:0000313" key="4">
    <source>
        <dbReference type="Proteomes" id="UP000274822"/>
    </source>
</evidence>
<dbReference type="GO" id="GO:0005737">
    <property type="term" value="C:cytoplasm"/>
    <property type="evidence" value="ECO:0007669"/>
    <property type="project" value="TreeGrafter"/>
</dbReference>
<name>A0A433QC28_9FUNG</name>
<dbReference type="PANTHER" id="PTHR12673:SF270">
    <property type="entry name" value="FYVE-TYPE DOMAIN-CONTAINING PROTEIN"/>
    <property type="match status" value="1"/>
</dbReference>
<dbReference type="SUPFAM" id="SSF50729">
    <property type="entry name" value="PH domain-like"/>
    <property type="match status" value="1"/>
</dbReference>
<feature type="region of interest" description="Disordered" evidence="1">
    <location>
        <begin position="1229"/>
        <end position="1345"/>
    </location>
</feature>
<dbReference type="PANTHER" id="PTHR12673">
    <property type="entry name" value="FACIOGENITAL DYSPLASIA PROTEIN"/>
    <property type="match status" value="1"/>
</dbReference>
<feature type="compositionally biased region" description="Polar residues" evidence="1">
    <location>
        <begin position="825"/>
        <end position="846"/>
    </location>
</feature>
<feature type="compositionally biased region" description="Gly residues" evidence="1">
    <location>
        <begin position="942"/>
        <end position="951"/>
    </location>
</feature>
<dbReference type="Gene3D" id="1.20.900.10">
    <property type="entry name" value="Dbl homology (DH) domain"/>
    <property type="match status" value="1"/>
</dbReference>
<sequence length="1527" mass="167908">PTFTHRHGEFAEYLQSTYTSGYPQAKHRDRDSTVPCLQLARFLTSPHPPNKSATRKKKTNQKKKGPMEPYTTEQTGPLLEGQPTSDPLPWPLPEAHGSASVFVMPVTDLAKPILSIDTSKARHLPPGPISSPSGRSSPALFPRNPSVLAFGGDQSANVDWTRQTLTALFDHQRDIHASREPPQPSPTHSSGTCSTPVSGSGLSRSSTTSTVFTDDASSTTSFSSVGTRPLRGTEIDRSCSPAYATVYSSSPRTLSAPPSINRFDLGRGGDENATIDVHEILTHLAQVPTNVVASDTTDAERRTTDASLRDVAIFPDLSAVLSLQNLVDAEGSVLELVPQIDENSSWTLDYKRSMKRSHALLELMETERIYVRHLRTLVKNFFDRISGAEWIPEEHRKMLVRNANEILEFQESFLIDLEAAYGGGDDISVRRMSLANSWEKSRAVANCFVNSSKTIDFPRARMKLGPKATTWDLFVLNLYIRISCLHAPYIFIPCFSLQPQRSKFDLYNEYCLGQKAAVALTNEYEGRTNWLTLMKDCSQRCQAETGQTNRLEFKDYLIKPVQRICQYHLLLKELLKPTPDDFPDHAELSSAVRVMEAAVAQIDGDTGRKDNAERTGRFLARLDESWSLAMPFLQQLGVIVLSGALQVIYHAADPRKVKYLGCFVFTEPFMMIVNPKKADEYEPKHWFPLRFFELKELADGQGAFHYLYGVRKLTNGGGPNQSSGELPNAWWLVFNGHVFEFGATCLQEKKLWIKVIGDTIERAKAAFTEDHPDGFCGGDTTGDLFASSLVDLPPSSSIRTSRSYPNLFQLASRMSFLPRTSFSISSVDGSNSGRVSPSGTPGNLTNRNRKASSRSLPHQSLNDFDPASAAYKRRSNSLDLKELWRFGAAGGAKEKATQVKNNQTASQRNSVDLKFSDVSTQDYLSSRALHRARSRHTSGGFPTLGGNGGTGIGAGSSRVPQLKKRHSTGDRIPVVINTSSVLPFSIAEEEKLGLSAITLGAVEEILDDGLECGKGRMSNEKLSGKAKAGVGAGDWGSVDGDVQQHTASRIFHDQSRGVGTAQEFHKYGQEFAAESFARQWKRPTSFWGESIRNSDFTKRTSFYFTSATSPPQDTLINPFASMTSLPSTEQEHISITKSTTIPLLSNTDQNHHKNLLKAVFGKISTIGKGRRGGNRCETSGNSVEEVENWRADTITPQSRPLSSEGAPYTFRSTTVTTPSPLRLFAPLTASHTPTASPSPPNSERAHSLSESYSSSQEQQEQSSTVQKFSTSPGSSSTFSSSHSQSTSCLSSAEQPRSRPQSQTDFDISIPSECGARDKDKKHPFFHPYKPTMTQDKRTPNGMSPSQKLRCSALLLMGRRNSSLPTDIGEELDFDEHDSGEGDCCRHHPEGSASCSRDGSYSPMELTPTLLRRRPLSMDAILMREDDGAGFVIKQNVTGTEAETLTGVVESTARLSVVELETTMRSIEEVRMQTLAKLEGGTAHVDAGSVVTVAGVFDNIREARRSMSEEGENGRETGVVRALMIIEE</sequence>
<feature type="region of interest" description="Disordered" evidence="1">
    <location>
        <begin position="42"/>
        <end position="86"/>
    </location>
</feature>